<dbReference type="InterPro" id="IPR029016">
    <property type="entry name" value="GAF-like_dom_sf"/>
</dbReference>
<feature type="transmembrane region" description="Helical" evidence="2">
    <location>
        <begin position="185"/>
        <end position="209"/>
    </location>
</feature>
<dbReference type="InterPro" id="IPR003594">
    <property type="entry name" value="HATPase_dom"/>
</dbReference>
<accession>A0A3B0Z6W6</accession>
<keyword evidence="2" id="KW-0812">Transmembrane</keyword>
<dbReference type="PANTHER" id="PTHR43547">
    <property type="entry name" value="TWO-COMPONENT HISTIDINE KINASE"/>
    <property type="match status" value="1"/>
</dbReference>
<dbReference type="PRINTS" id="PR00344">
    <property type="entry name" value="BCTRLSENSOR"/>
</dbReference>
<dbReference type="SMART" id="SM00387">
    <property type="entry name" value="HATPase_c"/>
    <property type="match status" value="1"/>
</dbReference>
<protein>
    <submittedName>
        <fullName evidence="4">Two-component system sensor histidine kinase</fullName>
    </submittedName>
</protein>
<sequence length="681" mass="77451">MGSLLYNISSVAFAISALILILFFRHHPAKFILSFSFVITALWALFASYGISRLGHYAELLRNISWIFILFYLLNPVRNWRGRDSLFWQVVLVALILFGGLFLLDIYHHQIGFGLGPDEINFSIWCYQYLLLSIFGLVLIEQLIRNSDASQLWAVKFFCIAIGAQFSYDIFLYSTALLVSGLDLLYWQARAIFTTLLIPLFFVSLKRIVHEPSKVIISRKIVFHGVALIGIGVYMLLMALIGYYIQFLGGQWSGLIQIVFFAFAVLLVSVIIFSGQMRAKLKVFLSKHFFDYKYDYREEWLRFIASLSGNKFESGLENRVIEAVAKIIDSTGGVIWLKNENERYQYAGGHNHCVLADLEEESYIEFVKQGGWVVDIDEYKNEPHNFPQLLLPQWLVDDEDLRLLVPLFHQNALFGVLALNRPRAERKFNWEDHDLLKTVGCQAAGYLALMMLSQELHESRQFEAFNRLSAYVVHDLKNVVSQLSLVIKNAEKYKNNPDFVDDAFLTVDNATKRMNRMLLQLRKDRSMVMTTNRDCIDLIECLTAVCRARQDSRPFPVLINKHSSTPCVFADGERLEIVLAHLVQNAQEATPESGKVELILQIESDKAVISVSDSGCGMAQEYMRSRLFKPFETTKGNAGMGIGAYEAKEYIHSIGGTLTVASTLGEGTVFKISVPVVRDDS</sequence>
<gene>
    <name evidence="4" type="ORF">MNBD_GAMMA18-1938</name>
</gene>
<feature type="transmembrane region" description="Helical" evidence="2">
    <location>
        <begin position="251"/>
        <end position="273"/>
    </location>
</feature>
<dbReference type="PANTHER" id="PTHR43547:SF2">
    <property type="entry name" value="HYBRID SIGNAL TRANSDUCTION HISTIDINE KINASE C"/>
    <property type="match status" value="1"/>
</dbReference>
<feature type="transmembrane region" description="Helical" evidence="2">
    <location>
        <begin position="31"/>
        <end position="51"/>
    </location>
</feature>
<dbReference type="Pfam" id="PF02518">
    <property type="entry name" value="HATPase_c"/>
    <property type="match status" value="1"/>
</dbReference>
<dbReference type="Gene3D" id="3.30.450.40">
    <property type="match status" value="1"/>
</dbReference>
<feature type="domain" description="Histidine kinase" evidence="3">
    <location>
        <begin position="471"/>
        <end position="678"/>
    </location>
</feature>
<evidence type="ECO:0000256" key="2">
    <source>
        <dbReference type="SAM" id="Phobius"/>
    </source>
</evidence>
<keyword evidence="2" id="KW-0472">Membrane</keyword>
<dbReference type="EMBL" id="UOFP01000065">
    <property type="protein sequence ID" value="VAW84720.1"/>
    <property type="molecule type" value="Genomic_DNA"/>
</dbReference>
<feature type="transmembrane region" description="Helical" evidence="2">
    <location>
        <begin position="120"/>
        <end position="140"/>
    </location>
</feature>
<dbReference type="InterPro" id="IPR036890">
    <property type="entry name" value="HATPase_C_sf"/>
</dbReference>
<keyword evidence="4" id="KW-0418">Kinase</keyword>
<keyword evidence="1" id="KW-0597">Phosphoprotein</keyword>
<dbReference type="GO" id="GO:0000155">
    <property type="term" value="F:phosphorelay sensor kinase activity"/>
    <property type="evidence" value="ECO:0007669"/>
    <property type="project" value="TreeGrafter"/>
</dbReference>
<proteinExistence type="predicted"/>
<feature type="transmembrane region" description="Helical" evidence="2">
    <location>
        <begin position="57"/>
        <end position="74"/>
    </location>
</feature>
<keyword evidence="2" id="KW-1133">Transmembrane helix</keyword>
<dbReference type="SUPFAM" id="SSF55874">
    <property type="entry name" value="ATPase domain of HSP90 chaperone/DNA topoisomerase II/histidine kinase"/>
    <property type="match status" value="1"/>
</dbReference>
<name>A0A3B0Z6W6_9ZZZZ</name>
<dbReference type="InterPro" id="IPR004358">
    <property type="entry name" value="Sig_transdc_His_kin-like_C"/>
</dbReference>
<evidence type="ECO:0000313" key="4">
    <source>
        <dbReference type="EMBL" id="VAW84720.1"/>
    </source>
</evidence>
<dbReference type="InterPro" id="IPR005467">
    <property type="entry name" value="His_kinase_dom"/>
</dbReference>
<reference evidence="4" key="1">
    <citation type="submission" date="2018-06" db="EMBL/GenBank/DDBJ databases">
        <authorList>
            <person name="Zhirakovskaya E."/>
        </authorList>
    </citation>
    <scope>NUCLEOTIDE SEQUENCE</scope>
</reference>
<feature type="transmembrane region" description="Helical" evidence="2">
    <location>
        <begin position="6"/>
        <end position="24"/>
    </location>
</feature>
<feature type="transmembrane region" description="Helical" evidence="2">
    <location>
        <begin position="86"/>
        <end position="108"/>
    </location>
</feature>
<dbReference type="SUPFAM" id="SSF55781">
    <property type="entry name" value="GAF domain-like"/>
    <property type="match status" value="1"/>
</dbReference>
<evidence type="ECO:0000259" key="3">
    <source>
        <dbReference type="PROSITE" id="PS50109"/>
    </source>
</evidence>
<dbReference type="InterPro" id="IPR014265">
    <property type="entry name" value="XrtA/PrsK"/>
</dbReference>
<organism evidence="4">
    <name type="scientific">hydrothermal vent metagenome</name>
    <dbReference type="NCBI Taxonomy" id="652676"/>
    <lineage>
        <taxon>unclassified sequences</taxon>
        <taxon>metagenomes</taxon>
        <taxon>ecological metagenomes</taxon>
    </lineage>
</organism>
<feature type="transmembrane region" description="Helical" evidence="2">
    <location>
        <begin position="221"/>
        <end position="245"/>
    </location>
</feature>
<dbReference type="Gene3D" id="3.30.565.10">
    <property type="entry name" value="Histidine kinase-like ATPase, C-terminal domain"/>
    <property type="match status" value="1"/>
</dbReference>
<feature type="transmembrane region" description="Helical" evidence="2">
    <location>
        <begin position="152"/>
        <end position="173"/>
    </location>
</feature>
<keyword evidence="4" id="KW-0808">Transferase</keyword>
<dbReference type="AlphaFoldDB" id="A0A3B0Z6W6"/>
<evidence type="ECO:0000256" key="1">
    <source>
        <dbReference type="ARBA" id="ARBA00022553"/>
    </source>
</evidence>
<dbReference type="PROSITE" id="PS50109">
    <property type="entry name" value="HIS_KIN"/>
    <property type="match status" value="1"/>
</dbReference>
<dbReference type="NCBIfam" id="TIGR02916">
    <property type="entry name" value="PEP_his_kin"/>
    <property type="match status" value="1"/>
</dbReference>